<evidence type="ECO:0000256" key="5">
    <source>
        <dbReference type="ARBA" id="ARBA00023002"/>
    </source>
</evidence>
<dbReference type="InterPro" id="IPR036396">
    <property type="entry name" value="Cyt_P450_sf"/>
</dbReference>
<dbReference type="InParanoid" id="A0A1E1LE47"/>
<accession>A0A1E1LE47</accession>
<dbReference type="PANTHER" id="PTHR24305">
    <property type="entry name" value="CYTOCHROME P450"/>
    <property type="match status" value="1"/>
</dbReference>
<dbReference type="EMBL" id="FJUW01000047">
    <property type="protein sequence ID" value="CZT08805.1"/>
    <property type="molecule type" value="Genomic_DNA"/>
</dbReference>
<name>A0A1E1LE47_9HELO</name>
<keyword evidence="10" id="KW-1185">Reference proteome</keyword>
<dbReference type="GO" id="GO:0005506">
    <property type="term" value="F:iron ion binding"/>
    <property type="evidence" value="ECO:0007669"/>
    <property type="project" value="InterPro"/>
</dbReference>
<dbReference type="InterPro" id="IPR001128">
    <property type="entry name" value="Cyt_P450"/>
</dbReference>
<dbReference type="AlphaFoldDB" id="A0A1E1LE47"/>
<organism evidence="9 10">
    <name type="scientific">Rhynchosporium graminicola</name>
    <dbReference type="NCBI Taxonomy" id="2792576"/>
    <lineage>
        <taxon>Eukaryota</taxon>
        <taxon>Fungi</taxon>
        <taxon>Dikarya</taxon>
        <taxon>Ascomycota</taxon>
        <taxon>Pezizomycotina</taxon>
        <taxon>Leotiomycetes</taxon>
        <taxon>Helotiales</taxon>
        <taxon>Ploettnerulaceae</taxon>
        <taxon>Rhynchosporium</taxon>
    </lineage>
</organism>
<proteinExistence type="predicted"/>
<keyword evidence="6 8" id="KW-0408">Iron</keyword>
<dbReference type="Proteomes" id="UP000178129">
    <property type="component" value="Unassembled WGS sequence"/>
</dbReference>
<evidence type="ECO:0000256" key="6">
    <source>
        <dbReference type="ARBA" id="ARBA00023004"/>
    </source>
</evidence>
<dbReference type="PRINTS" id="PR00463">
    <property type="entry name" value="EP450I"/>
</dbReference>
<dbReference type="GO" id="GO:0016705">
    <property type="term" value="F:oxidoreductase activity, acting on paired donors, with incorporation or reduction of molecular oxygen"/>
    <property type="evidence" value="ECO:0007669"/>
    <property type="project" value="InterPro"/>
</dbReference>
<comment type="cofactor">
    <cofactor evidence="1 8">
        <name>heme</name>
        <dbReference type="ChEBI" id="CHEBI:30413"/>
    </cofactor>
</comment>
<dbReference type="SUPFAM" id="SSF48264">
    <property type="entry name" value="Cytochrome P450"/>
    <property type="match status" value="1"/>
</dbReference>
<comment type="pathway">
    <text evidence="2">Secondary metabolite biosynthesis.</text>
</comment>
<dbReference type="GO" id="GO:0020037">
    <property type="term" value="F:heme binding"/>
    <property type="evidence" value="ECO:0007669"/>
    <property type="project" value="InterPro"/>
</dbReference>
<dbReference type="CDD" id="cd11051">
    <property type="entry name" value="CYP59-like"/>
    <property type="match status" value="1"/>
</dbReference>
<evidence type="ECO:0000256" key="4">
    <source>
        <dbReference type="ARBA" id="ARBA00022723"/>
    </source>
</evidence>
<feature type="binding site" description="axial binding residue" evidence="8">
    <location>
        <position position="479"/>
    </location>
    <ligand>
        <name>heme</name>
        <dbReference type="ChEBI" id="CHEBI:30413"/>
    </ligand>
    <ligandPart>
        <name>Fe</name>
        <dbReference type="ChEBI" id="CHEBI:18248"/>
    </ligandPart>
</feature>
<evidence type="ECO:0000256" key="2">
    <source>
        <dbReference type="ARBA" id="ARBA00005179"/>
    </source>
</evidence>
<evidence type="ECO:0000313" key="9">
    <source>
        <dbReference type="EMBL" id="CZT08805.1"/>
    </source>
</evidence>
<dbReference type="Pfam" id="PF00067">
    <property type="entry name" value="p450"/>
    <property type="match status" value="1"/>
</dbReference>
<keyword evidence="7" id="KW-0503">Monooxygenase</keyword>
<comment type="caution">
    <text evidence="9">The sequence shown here is derived from an EMBL/GenBank/DDBJ whole genome shotgun (WGS) entry which is preliminary data.</text>
</comment>
<dbReference type="STRING" id="914237.A0A1E1LE47"/>
<evidence type="ECO:0000313" key="10">
    <source>
        <dbReference type="Proteomes" id="UP000178129"/>
    </source>
</evidence>
<evidence type="ECO:0000256" key="8">
    <source>
        <dbReference type="PIRSR" id="PIRSR602401-1"/>
    </source>
</evidence>
<dbReference type="InterPro" id="IPR002401">
    <property type="entry name" value="Cyt_P450_E_grp-I"/>
</dbReference>
<evidence type="ECO:0000256" key="7">
    <source>
        <dbReference type="ARBA" id="ARBA00023033"/>
    </source>
</evidence>
<gene>
    <name evidence="9" type="ORF">RCO7_03477</name>
</gene>
<dbReference type="PRINTS" id="PR00385">
    <property type="entry name" value="P450"/>
</dbReference>
<keyword evidence="3 8" id="KW-0349">Heme</keyword>
<evidence type="ECO:0000256" key="3">
    <source>
        <dbReference type="ARBA" id="ARBA00022617"/>
    </source>
</evidence>
<dbReference type="GO" id="GO:0004497">
    <property type="term" value="F:monooxygenase activity"/>
    <property type="evidence" value="ECO:0007669"/>
    <property type="project" value="UniProtKB-KW"/>
</dbReference>
<keyword evidence="4 8" id="KW-0479">Metal-binding</keyword>
<keyword evidence="5" id="KW-0560">Oxidoreductase</keyword>
<reference evidence="10" key="1">
    <citation type="submission" date="2016-03" db="EMBL/GenBank/DDBJ databases">
        <authorList>
            <person name="Ploux O."/>
        </authorList>
    </citation>
    <scope>NUCLEOTIDE SEQUENCE [LARGE SCALE GENOMIC DNA]</scope>
    <source>
        <strain evidence="10">UK7</strain>
    </source>
</reference>
<protein>
    <submittedName>
        <fullName evidence="9">Related to cytochrome P450 CYP4/CYP19/CYP26 subfamilies</fullName>
    </submittedName>
</protein>
<dbReference type="Gene3D" id="1.10.630.10">
    <property type="entry name" value="Cytochrome P450"/>
    <property type="match status" value="1"/>
</dbReference>
<evidence type="ECO:0000256" key="1">
    <source>
        <dbReference type="ARBA" id="ARBA00001971"/>
    </source>
</evidence>
<dbReference type="InterPro" id="IPR050121">
    <property type="entry name" value="Cytochrome_P450_monoxygenase"/>
</dbReference>
<sequence>MTVNLFPSYQQLPGTLLAIWISGVAYVVMKGWKSRSLIYRLRKDPRGLPIPKWNPITGHLLTLAPYAFRLPTNAHQNYLLAELAKEYPQSDSAFYLDIWPFIMPILLISSPSLAIQACQKYDLEKPKSLTDFFLPFAGSSDHLFTSNGPEWKNLRSIFNPGFSANYLMTQMDHIIEETTEYVSILREHAEGNVMFSLDELLCDFTMDIIGAVTLNSRLHSQRRYNQLASAMRSQVRWHIAAGEFNPFKRFNPIKPLVQWKNGRLMDGYISKELDKRFADRQQSSDTVTHSIIDLVLEEYMSRNPEANKANQMDPAFKKWATVQIRLFLFAGHDSTATSLCYTYHLLSQNPDALQRIRAEHDEAFGTELSTVATQLLDHPQKINSLPYTNAVIKEAMRLWPAAAGIRTGTTDAVLQDGDGNEYPTEGTAILILHNAIHRNPKYWKDPDSFLPERWLVGPEDPLYPVKGTWRPFEFGPRNCIGQTLVMQDMKTVLVMTLREFDICNAYDEWDELHPRKGLKTVLGERAYPVFVSSVHPADGFPCRVSLRK</sequence>
<dbReference type="PANTHER" id="PTHR24305:SF107">
    <property type="entry name" value="P450, PUTATIVE (EUROFUNG)-RELATED"/>
    <property type="match status" value="1"/>
</dbReference>